<dbReference type="Gene3D" id="3.30.160.20">
    <property type="match status" value="2"/>
</dbReference>
<dbReference type="HOGENOM" id="CLU_017946_0_0_1"/>
<feature type="compositionally biased region" description="Polar residues" evidence="4">
    <location>
        <begin position="338"/>
        <end position="347"/>
    </location>
</feature>
<feature type="domain" description="DRBM" evidence="5">
    <location>
        <begin position="89"/>
        <end position="157"/>
    </location>
</feature>
<reference evidence="7" key="1">
    <citation type="journal article" date="2013" name="Science">
        <title>The Amborella genome and the evolution of flowering plants.</title>
        <authorList>
            <consortium name="Amborella Genome Project"/>
        </authorList>
    </citation>
    <scope>NUCLEOTIDE SEQUENCE [LARGE SCALE GENOMIC DNA]</scope>
</reference>
<evidence type="ECO:0000256" key="1">
    <source>
        <dbReference type="ARBA" id="ARBA00022737"/>
    </source>
</evidence>
<feature type="domain" description="DRBM" evidence="5">
    <location>
        <begin position="8"/>
        <end position="72"/>
    </location>
</feature>
<dbReference type="InterPro" id="IPR044451">
    <property type="entry name" value="AtDRB-like_DSRM_2"/>
</dbReference>
<dbReference type="GO" id="GO:0003725">
    <property type="term" value="F:double-stranded RNA binding"/>
    <property type="evidence" value="ECO:0007669"/>
    <property type="project" value="InterPro"/>
</dbReference>
<name>U5D941_AMBTC</name>
<feature type="compositionally biased region" description="Basic and acidic residues" evidence="4">
    <location>
        <begin position="379"/>
        <end position="398"/>
    </location>
</feature>
<dbReference type="EMBL" id="KI392405">
    <property type="protein sequence ID" value="ERN16913.1"/>
    <property type="molecule type" value="Genomic_DNA"/>
</dbReference>
<evidence type="ECO:0000256" key="4">
    <source>
        <dbReference type="SAM" id="MobiDB-lite"/>
    </source>
</evidence>
<evidence type="ECO:0000313" key="6">
    <source>
        <dbReference type="EMBL" id="ERN16913.1"/>
    </source>
</evidence>
<dbReference type="InterPro" id="IPR014720">
    <property type="entry name" value="dsRBD_dom"/>
</dbReference>
<dbReference type="Proteomes" id="UP000017836">
    <property type="component" value="Unassembled WGS sequence"/>
</dbReference>
<proteinExistence type="predicted"/>
<evidence type="ECO:0000313" key="7">
    <source>
        <dbReference type="Proteomes" id="UP000017836"/>
    </source>
</evidence>
<organism evidence="6 7">
    <name type="scientific">Amborella trichopoda</name>
    <dbReference type="NCBI Taxonomy" id="13333"/>
    <lineage>
        <taxon>Eukaryota</taxon>
        <taxon>Viridiplantae</taxon>
        <taxon>Streptophyta</taxon>
        <taxon>Embryophyta</taxon>
        <taxon>Tracheophyta</taxon>
        <taxon>Spermatophyta</taxon>
        <taxon>Magnoliopsida</taxon>
        <taxon>Amborellales</taxon>
        <taxon>Amborellaceae</taxon>
        <taxon>Amborella</taxon>
    </lineage>
</organism>
<dbReference type="PROSITE" id="PS50137">
    <property type="entry name" value="DS_RBD"/>
    <property type="match status" value="2"/>
</dbReference>
<gene>
    <name evidence="6" type="ORF">AMTR_s00057p00172230</name>
</gene>
<feature type="region of interest" description="Disordered" evidence="4">
    <location>
        <begin position="485"/>
        <end position="506"/>
    </location>
</feature>
<dbReference type="FunFam" id="3.30.160.20:FF:000036">
    <property type="entry name" value="Double-stranded RNA-binding protein 2"/>
    <property type="match status" value="2"/>
</dbReference>
<dbReference type="CDD" id="cd19908">
    <property type="entry name" value="DSRM_AtDRB-like_rpt2"/>
    <property type="match status" value="1"/>
</dbReference>
<keyword evidence="2 3" id="KW-0694">RNA-binding</keyword>
<keyword evidence="7" id="KW-1185">Reference proteome</keyword>
<keyword evidence="1" id="KW-0677">Repeat</keyword>
<evidence type="ECO:0000256" key="3">
    <source>
        <dbReference type="PROSITE-ProRule" id="PRU00266"/>
    </source>
</evidence>
<dbReference type="PANTHER" id="PTHR46031:SF26">
    <property type="entry name" value="DOUBLE-STRANDED RNA-BINDING PROTEIN 2"/>
    <property type="match status" value="1"/>
</dbReference>
<sequence length="506" mass="56566">MQLLGLQLQELAQRSCFNLPSYSCLREGPDHAPRFKSTVNFNGEIFESPNYCTTLRQAEHSAAEVALNALSKKGPSRLLASRVLDETGVYKNLLQETAHRAGLDLPVYTTVRSGPGHVPLFLSTVELAGMTFSGDPGKSKKQAQKNAAMAAWTALKQMSQSGPYSSLSSECEVSEEQEQVTIARLLAGLSLTIQQKTPVQHERQQKSQDPNMHRREIPQSCIMSTAYPILPYQNWSPCDFSTDISMYHSWNQQHNLFAVSPPPQLLPYIQASYHANHGLSSPTRMVMGVSSSFSPPFLSLEPLPMQVRTSGCHMHELQEENRREKREWPHQVLMPNSRIDSSNLNSNHRSDTPNLRPFKSQMPRASVKSNVKIQEVEEEKQKGRGSGVERESKCENSESSHQNSCISQIHEGKETEHLCVQGGSLGASATEIRNRPVVRESRLRPIAPSSMHFQGQSMRRFSHSHVANFMAPAVQIRSVIPVCSAPPERRSPEPNDMCSTEYDPKK</sequence>
<accession>U5D941</accession>
<dbReference type="eggNOG" id="ENOG502QTBA">
    <property type="taxonomic scope" value="Eukaryota"/>
</dbReference>
<evidence type="ECO:0000259" key="5">
    <source>
        <dbReference type="PROSITE" id="PS50137"/>
    </source>
</evidence>
<feature type="region of interest" description="Disordered" evidence="4">
    <location>
        <begin position="334"/>
        <end position="406"/>
    </location>
</feature>
<dbReference type="Gramene" id="ERN16913">
    <property type="protein sequence ID" value="ERN16913"/>
    <property type="gene ID" value="AMTR_s00057p00172230"/>
</dbReference>
<dbReference type="SUPFAM" id="SSF54768">
    <property type="entry name" value="dsRNA-binding domain-like"/>
    <property type="match status" value="2"/>
</dbReference>
<evidence type="ECO:0000256" key="2">
    <source>
        <dbReference type="ARBA" id="ARBA00022884"/>
    </source>
</evidence>
<dbReference type="AlphaFoldDB" id="U5D941"/>
<dbReference type="PANTHER" id="PTHR46031">
    <property type="match status" value="1"/>
</dbReference>
<dbReference type="Pfam" id="PF00035">
    <property type="entry name" value="dsrm"/>
    <property type="match status" value="2"/>
</dbReference>
<dbReference type="InterPro" id="IPR044450">
    <property type="entry name" value="AtDRB-like_DSRM_1"/>
</dbReference>
<dbReference type="SMART" id="SM00358">
    <property type="entry name" value="DSRM"/>
    <property type="match status" value="2"/>
</dbReference>
<dbReference type="CDD" id="cd19907">
    <property type="entry name" value="DSRM_AtDRB-like_rpt1"/>
    <property type="match status" value="1"/>
</dbReference>
<protein>
    <recommendedName>
        <fullName evidence="5">DRBM domain-containing protein</fullName>
    </recommendedName>
</protein>